<keyword evidence="4 10" id="KW-0328">Glycosyltransferase</keyword>
<feature type="transmembrane region" description="Helical" evidence="10">
    <location>
        <begin position="395"/>
        <end position="413"/>
    </location>
</feature>
<dbReference type="EC" id="2.4.1.-" evidence="10"/>
<evidence type="ECO:0000256" key="1">
    <source>
        <dbReference type="ARBA" id="ARBA00004477"/>
    </source>
</evidence>
<feature type="transmembrane region" description="Helical" evidence="10">
    <location>
        <begin position="172"/>
        <end position="191"/>
    </location>
</feature>
<protein>
    <recommendedName>
        <fullName evidence="10">Alpha-1,3-glucosyltransferase</fullName>
        <ecNumber evidence="10">2.4.1.-</ecNumber>
    </recommendedName>
</protein>
<keyword evidence="9 10" id="KW-0472">Membrane</keyword>
<proteinExistence type="inferred from homology"/>
<organism evidence="11 12">
    <name type="scientific">Hydra vulgaris</name>
    <name type="common">Hydra</name>
    <name type="synonym">Hydra attenuata</name>
    <dbReference type="NCBI Taxonomy" id="6087"/>
    <lineage>
        <taxon>Eukaryota</taxon>
        <taxon>Metazoa</taxon>
        <taxon>Cnidaria</taxon>
        <taxon>Hydrozoa</taxon>
        <taxon>Hydroidolina</taxon>
        <taxon>Anthoathecata</taxon>
        <taxon>Aplanulata</taxon>
        <taxon>Hydridae</taxon>
        <taxon>Hydra</taxon>
    </lineage>
</organism>
<dbReference type="Proteomes" id="UP001652625">
    <property type="component" value="Chromosome 07"/>
</dbReference>
<feature type="transmembrane region" description="Helical" evidence="10">
    <location>
        <begin position="333"/>
        <end position="349"/>
    </location>
</feature>
<keyword evidence="8 10" id="KW-1133">Transmembrane helix</keyword>
<keyword evidence="11" id="KW-1185">Reference proteome</keyword>
<feature type="transmembrane region" description="Helical" evidence="10">
    <location>
        <begin position="212"/>
        <end position="233"/>
    </location>
</feature>
<evidence type="ECO:0000256" key="7">
    <source>
        <dbReference type="ARBA" id="ARBA00022824"/>
    </source>
</evidence>
<evidence type="ECO:0000256" key="5">
    <source>
        <dbReference type="ARBA" id="ARBA00022679"/>
    </source>
</evidence>
<evidence type="ECO:0000256" key="4">
    <source>
        <dbReference type="ARBA" id="ARBA00022676"/>
    </source>
</evidence>
<evidence type="ECO:0000256" key="8">
    <source>
        <dbReference type="ARBA" id="ARBA00022989"/>
    </source>
</evidence>
<feature type="transmembrane region" description="Helical" evidence="10">
    <location>
        <begin position="118"/>
        <end position="139"/>
    </location>
</feature>
<evidence type="ECO:0000313" key="12">
    <source>
        <dbReference type="RefSeq" id="XP_065657189.1"/>
    </source>
</evidence>
<evidence type="ECO:0000256" key="2">
    <source>
        <dbReference type="ARBA" id="ARBA00004922"/>
    </source>
</evidence>
<dbReference type="PANTHER" id="PTHR12413:SF1">
    <property type="entry name" value="DOLICHYL PYROPHOSPHATE MAN9GLCNAC2 ALPHA-1,3-GLUCOSYLTRANSFERASE"/>
    <property type="match status" value="1"/>
</dbReference>
<keyword evidence="6 10" id="KW-0812">Transmembrane</keyword>
<name>A0ABM4C6G1_HYDVU</name>
<evidence type="ECO:0000256" key="9">
    <source>
        <dbReference type="ARBA" id="ARBA00023136"/>
    </source>
</evidence>
<dbReference type="PANTHER" id="PTHR12413">
    <property type="entry name" value="DOLICHYL GLYCOSYLTRANSFERASE"/>
    <property type="match status" value="1"/>
</dbReference>
<feature type="transmembrane region" description="Helical" evidence="10">
    <location>
        <begin position="151"/>
        <end position="166"/>
    </location>
</feature>
<comment type="subcellular location">
    <subcellularLocation>
        <location evidence="1 10">Endoplasmic reticulum membrane</location>
        <topology evidence="1 10">Multi-pass membrane protein</topology>
    </subcellularLocation>
</comment>
<dbReference type="RefSeq" id="XP_065657189.1">
    <property type="nucleotide sequence ID" value="XM_065801117.1"/>
</dbReference>
<feature type="transmembrane region" description="Helical" evidence="10">
    <location>
        <begin position="420"/>
        <end position="440"/>
    </location>
</feature>
<dbReference type="GeneID" id="100212807"/>
<gene>
    <name evidence="12" type="primary">LOC100212807</name>
</gene>
<dbReference type="InterPro" id="IPR004856">
    <property type="entry name" value="Glyco_trans_ALG6/ALG8"/>
</dbReference>
<keyword evidence="5 10" id="KW-0808">Transferase</keyword>
<feature type="transmembrane region" description="Helical" evidence="10">
    <location>
        <begin position="239"/>
        <end position="258"/>
    </location>
</feature>
<evidence type="ECO:0000313" key="11">
    <source>
        <dbReference type="Proteomes" id="UP001652625"/>
    </source>
</evidence>
<reference evidence="12" key="1">
    <citation type="submission" date="2025-08" db="UniProtKB">
        <authorList>
            <consortium name="RefSeq"/>
        </authorList>
    </citation>
    <scope>IDENTIFICATION</scope>
</reference>
<evidence type="ECO:0000256" key="6">
    <source>
        <dbReference type="ARBA" id="ARBA00022692"/>
    </source>
</evidence>
<sequence>MNIRNMDWDSFVLSLITVFYGLFLRSSVSLNSYSGAGKPPMFGDYEAQRHWMEITYNLPTAEWYWQTESNDLMYWGLDYPPLTAYHSKLCGIIANFLNPQWVALNVSRGFESYHHKVFMRYTVLFVDLLIYIPSILYFYSVTLKTATKTKKFFISALVLTYPGLILIDHGHFQYNCVSLGFACFAVVALFKDRYELGASIFVLALNYKQMELYHALPFFFYLLGICFHQFLWINKVLKLASIGLTVVVTFILCWMPFLTSRHSILQVLHRLFPFNRGLYEDKVANFWCSLSVIYKMKNVFDQQQILKICLISTLLACIPSSLNLLCYPTKKKFLYSMVNCSLAFFLFSFQVHEKSILIIALPVCLLLLDCPLVSVWFLIISTVSMYPLLERDGQSFSYFTLLILFIAISLCTMDYSEYHVLVKLIVGFSFFGAFILHLLPVIIEAPKKLPDLYALLFSVYCCMHFLFMLVYFNYKQWKCSENDVSADNLFISKKIKNN</sequence>
<comment type="similarity">
    <text evidence="3 10">Belongs to the ALG6/ALG8 glucosyltransferase family.</text>
</comment>
<feature type="transmembrane region" description="Helical" evidence="10">
    <location>
        <begin position="356"/>
        <end position="383"/>
    </location>
</feature>
<keyword evidence="7 10" id="KW-0256">Endoplasmic reticulum</keyword>
<feature type="transmembrane region" description="Helical" evidence="10">
    <location>
        <begin position="452"/>
        <end position="472"/>
    </location>
</feature>
<evidence type="ECO:0000256" key="10">
    <source>
        <dbReference type="RuleBase" id="RU363110"/>
    </source>
</evidence>
<comment type="pathway">
    <text evidence="2 10">Protein modification; protein glycosylation.</text>
</comment>
<feature type="transmembrane region" description="Helical" evidence="10">
    <location>
        <begin position="12"/>
        <end position="33"/>
    </location>
</feature>
<accession>A0ABM4C6G1</accession>
<feature type="transmembrane region" description="Helical" evidence="10">
    <location>
        <begin position="305"/>
        <end position="327"/>
    </location>
</feature>
<evidence type="ECO:0000256" key="3">
    <source>
        <dbReference type="ARBA" id="ARBA00008715"/>
    </source>
</evidence>
<dbReference type="Pfam" id="PF03155">
    <property type="entry name" value="Alg6_Alg8"/>
    <property type="match status" value="1"/>
</dbReference>